<dbReference type="Gene3D" id="3.30.420.380">
    <property type="match status" value="1"/>
</dbReference>
<keyword evidence="1" id="KW-0472">Membrane</keyword>
<evidence type="ECO:0000259" key="2">
    <source>
        <dbReference type="Pfam" id="PF12693"/>
    </source>
</evidence>
<feature type="domain" description="GspL periplasmic" evidence="2">
    <location>
        <begin position="226"/>
        <end position="343"/>
    </location>
</feature>
<feature type="transmembrane region" description="Helical" evidence="1">
    <location>
        <begin position="221"/>
        <end position="243"/>
    </location>
</feature>
<name>A0A379KKE7_PSEPU</name>
<dbReference type="RefSeq" id="WP_115275496.1">
    <property type="nucleotide sequence ID" value="NZ_UGUY01000001.1"/>
</dbReference>
<gene>
    <name evidence="3" type="ORF">NCTC7914_02450</name>
</gene>
<evidence type="ECO:0000313" key="4">
    <source>
        <dbReference type="Proteomes" id="UP000254602"/>
    </source>
</evidence>
<dbReference type="InterPro" id="IPR025691">
    <property type="entry name" value="GspL_pp_dom"/>
</dbReference>
<dbReference type="AlphaFoldDB" id="A0A379KKE7"/>
<keyword evidence="1" id="KW-1133">Transmembrane helix</keyword>
<evidence type="ECO:0000313" key="3">
    <source>
        <dbReference type="EMBL" id="SUD68320.1"/>
    </source>
</evidence>
<sequence length="362" mass="40829">MKLEWRRRAPARSWLLLRPGVIWDWLLVENGVAQREGQGEPPANLDAKVALIIPGERCSQFELAAPPGLKRDEWPLLLEDHLLQNAEQVQCACLARQAGQLRLLAVARQALDEWRGQCSEWGLQIERCWAEFQLLPTPEPGTGWQWQRAPGLCLYLGRSEEGKAHWLAWPDALGEVPQQPWDSLRKATQVGRWPGTLASLDTLPSLFERTRQARSAPRVPALPRALVVACLVLAVVWCGLWAGQQWRQVQTWRTQVLAVTGTQASPRQAAQALKRLRESELQQQLRERQLQDLQAHLQVWLHEHPGWRLQAVRFDGQRWHLRLQGEGSEPPWQEMASAAGAAVQVLSAAPAAHVVFDLGAPT</sequence>
<dbReference type="InterPro" id="IPR043129">
    <property type="entry name" value="ATPase_NBD"/>
</dbReference>
<organism evidence="3 4">
    <name type="scientific">Pseudomonas putida</name>
    <name type="common">Arthrobacter siderocapsulatus</name>
    <dbReference type="NCBI Taxonomy" id="303"/>
    <lineage>
        <taxon>Bacteria</taxon>
        <taxon>Pseudomonadati</taxon>
        <taxon>Pseudomonadota</taxon>
        <taxon>Gammaproteobacteria</taxon>
        <taxon>Pseudomonadales</taxon>
        <taxon>Pseudomonadaceae</taxon>
        <taxon>Pseudomonas</taxon>
    </lineage>
</organism>
<protein>
    <submittedName>
        <fullName evidence="3">General secretion pathway protein L</fullName>
    </submittedName>
</protein>
<dbReference type="SUPFAM" id="SSF53067">
    <property type="entry name" value="Actin-like ATPase domain"/>
    <property type="match status" value="1"/>
</dbReference>
<evidence type="ECO:0000256" key="1">
    <source>
        <dbReference type="SAM" id="Phobius"/>
    </source>
</evidence>
<dbReference type="Proteomes" id="UP000254602">
    <property type="component" value="Unassembled WGS sequence"/>
</dbReference>
<dbReference type="Pfam" id="PF12693">
    <property type="entry name" value="GspL_C"/>
    <property type="match status" value="1"/>
</dbReference>
<dbReference type="EMBL" id="UGUY01000001">
    <property type="protein sequence ID" value="SUD68320.1"/>
    <property type="molecule type" value="Genomic_DNA"/>
</dbReference>
<reference evidence="3 4" key="1">
    <citation type="submission" date="2018-06" db="EMBL/GenBank/DDBJ databases">
        <authorList>
            <consortium name="Pathogen Informatics"/>
            <person name="Doyle S."/>
        </authorList>
    </citation>
    <scope>NUCLEOTIDE SEQUENCE [LARGE SCALE GENOMIC DNA]</scope>
    <source>
        <strain evidence="3 4">NCTC7914</strain>
    </source>
</reference>
<accession>A0A379KKE7</accession>
<keyword evidence="1" id="KW-0812">Transmembrane</keyword>
<proteinExistence type="predicted"/>